<feature type="transmembrane region" description="Helical" evidence="2">
    <location>
        <begin position="169"/>
        <end position="186"/>
    </location>
</feature>
<dbReference type="EMBL" id="AGUF01000075">
    <property type="protein sequence ID" value="EHK63709.1"/>
    <property type="molecule type" value="Genomic_DNA"/>
</dbReference>
<comment type="caution">
    <text evidence="4">The sequence shown here is derived from an EMBL/GenBank/DDBJ whole genome shotgun (WGS) entry which is preliminary data.</text>
</comment>
<feature type="domain" description="Copper resistance protein D" evidence="3">
    <location>
        <begin position="79"/>
        <end position="185"/>
    </location>
</feature>
<dbReference type="Pfam" id="PF05425">
    <property type="entry name" value="CopD"/>
    <property type="match status" value="1"/>
</dbReference>
<accession>H0FDJ6</accession>
<protein>
    <submittedName>
        <fullName evidence="4">Integral membrane protein 4</fullName>
    </submittedName>
</protein>
<keyword evidence="2" id="KW-0812">Transmembrane</keyword>
<feature type="transmembrane region" description="Helical" evidence="2">
    <location>
        <begin position="40"/>
        <end position="60"/>
    </location>
</feature>
<dbReference type="Proteomes" id="UP000003113">
    <property type="component" value="Unassembled WGS sequence"/>
</dbReference>
<evidence type="ECO:0000259" key="3">
    <source>
        <dbReference type="Pfam" id="PF05425"/>
    </source>
</evidence>
<feature type="transmembrane region" description="Helical" evidence="2">
    <location>
        <begin position="80"/>
        <end position="102"/>
    </location>
</feature>
<feature type="region of interest" description="Disordered" evidence="1">
    <location>
        <begin position="1"/>
        <end position="23"/>
    </location>
</feature>
<keyword evidence="2" id="KW-1133">Transmembrane helix</keyword>
<name>H0FDJ6_9BURK</name>
<evidence type="ECO:0000256" key="2">
    <source>
        <dbReference type="SAM" id="Phobius"/>
    </source>
</evidence>
<proteinExistence type="predicted"/>
<dbReference type="STRING" id="477184.KYC_24442"/>
<dbReference type="PATRIC" id="fig|477184.5.peg.4813"/>
<dbReference type="GO" id="GO:0016020">
    <property type="term" value="C:membrane"/>
    <property type="evidence" value="ECO:0007669"/>
    <property type="project" value="InterPro"/>
</dbReference>
<keyword evidence="2" id="KW-0472">Membrane</keyword>
<dbReference type="eggNOG" id="COG5615">
    <property type="taxonomic scope" value="Bacteria"/>
</dbReference>
<organism evidence="4 5">
    <name type="scientific">Achromobacter arsenitoxydans SY8</name>
    <dbReference type="NCBI Taxonomy" id="477184"/>
    <lineage>
        <taxon>Bacteria</taxon>
        <taxon>Pseudomonadati</taxon>
        <taxon>Pseudomonadota</taxon>
        <taxon>Betaproteobacteria</taxon>
        <taxon>Burkholderiales</taxon>
        <taxon>Alcaligenaceae</taxon>
        <taxon>Achromobacter</taxon>
    </lineage>
</organism>
<feature type="transmembrane region" description="Helical" evidence="2">
    <location>
        <begin position="122"/>
        <end position="139"/>
    </location>
</feature>
<dbReference type="InterPro" id="IPR008457">
    <property type="entry name" value="Cu-R_CopD_dom"/>
</dbReference>
<sequence length="187" mass="20002">MILVKSAQDGARRYHADSPGRLPRPHHLQADRMLYASLKFVHVMAVILWVGGMLFAHCFLRPAAAQLEPPVRLRLMASVLGPFLNAVLAAIAVILLSGAGMIGEAASQATQTGGKFFMPRSWTLMAAGGIVMMAIYGHIRFALYKRLAKAVAASDWPAGGKAMGGIRRLVGVNLLLGIAIVAIVFMV</sequence>
<evidence type="ECO:0000313" key="4">
    <source>
        <dbReference type="EMBL" id="EHK63709.1"/>
    </source>
</evidence>
<reference evidence="4 5" key="1">
    <citation type="journal article" date="2012" name="J. Bacteriol.">
        <title>Genome sequence of the highly efficient arsenite-oxidizing bacterium Achromobacter arsenitoxydans SY8.</title>
        <authorList>
            <person name="Li X."/>
            <person name="Hu Y."/>
            <person name="Gong J."/>
            <person name="Lin Y."/>
            <person name="Johnstone L."/>
            <person name="Rensing C."/>
            <person name="Wang G."/>
        </authorList>
    </citation>
    <scope>NUCLEOTIDE SEQUENCE [LARGE SCALE GENOMIC DNA]</scope>
    <source>
        <strain evidence="4 5">SY8</strain>
    </source>
</reference>
<keyword evidence="5" id="KW-1185">Reference proteome</keyword>
<dbReference type="AlphaFoldDB" id="H0FDJ6"/>
<evidence type="ECO:0000256" key="1">
    <source>
        <dbReference type="SAM" id="MobiDB-lite"/>
    </source>
</evidence>
<gene>
    <name evidence="4" type="ORF">KYC_24442</name>
</gene>
<evidence type="ECO:0000313" key="5">
    <source>
        <dbReference type="Proteomes" id="UP000003113"/>
    </source>
</evidence>